<dbReference type="RefSeq" id="WP_055663908.1">
    <property type="nucleotide sequence ID" value="NZ_CYPR01000162.1"/>
</dbReference>
<dbReference type="Proteomes" id="UP000049455">
    <property type="component" value="Unassembled WGS sequence"/>
</dbReference>
<name>A0A0M7BC43_9RHOB</name>
<comment type="catalytic activity">
    <reaction evidence="1">
        <text>a CDP-1,2-diacyl-sn-glycerol + L-serine = a 1,2-diacyl-sn-glycero-3-phospho-L-serine + CMP + H(+)</text>
        <dbReference type="Rhea" id="RHEA:16913"/>
        <dbReference type="ChEBI" id="CHEBI:15378"/>
        <dbReference type="ChEBI" id="CHEBI:33384"/>
        <dbReference type="ChEBI" id="CHEBI:57262"/>
        <dbReference type="ChEBI" id="CHEBI:58332"/>
        <dbReference type="ChEBI" id="CHEBI:60377"/>
        <dbReference type="EC" id="2.7.8.8"/>
    </reaction>
</comment>
<evidence type="ECO:0000256" key="10">
    <source>
        <dbReference type="ARBA" id="ARBA00023098"/>
    </source>
</evidence>
<evidence type="ECO:0000256" key="9">
    <source>
        <dbReference type="ARBA" id="ARBA00022989"/>
    </source>
</evidence>
<keyword evidence="7 15" id="KW-0808">Transferase</keyword>
<dbReference type="Gene3D" id="1.20.120.1760">
    <property type="match status" value="1"/>
</dbReference>
<dbReference type="PANTHER" id="PTHR14269">
    <property type="entry name" value="CDP-DIACYLGLYCEROL--GLYCEROL-3-PHOSPHATE 3-PHOSPHATIDYLTRANSFERASE-RELATED"/>
    <property type="match status" value="1"/>
</dbReference>
<feature type="transmembrane region" description="Helical" evidence="16">
    <location>
        <begin position="42"/>
        <end position="58"/>
    </location>
</feature>
<dbReference type="InterPro" id="IPR043130">
    <property type="entry name" value="CDP-OH_PTrfase_TM_dom"/>
</dbReference>
<dbReference type="Pfam" id="PF01066">
    <property type="entry name" value="CDP-OH_P_transf"/>
    <property type="match status" value="1"/>
</dbReference>
<evidence type="ECO:0000256" key="5">
    <source>
        <dbReference type="ARBA" id="ARBA00017171"/>
    </source>
</evidence>
<feature type="transmembrane region" description="Helical" evidence="16">
    <location>
        <begin position="166"/>
        <end position="187"/>
    </location>
</feature>
<evidence type="ECO:0000256" key="15">
    <source>
        <dbReference type="RuleBase" id="RU003750"/>
    </source>
</evidence>
<feature type="transmembrane region" description="Helical" evidence="16">
    <location>
        <begin position="103"/>
        <end position="121"/>
    </location>
</feature>
<protein>
    <recommendedName>
        <fullName evidence="5">CDP-diacylglycerol--serine O-phosphatidyltransferase</fullName>
        <ecNumber evidence="4">2.7.8.8</ecNumber>
    </recommendedName>
    <alternativeName>
        <fullName evidence="14">Phosphatidylserine synthase</fullName>
    </alternativeName>
</protein>
<dbReference type="NCBIfam" id="TIGR00473">
    <property type="entry name" value="pssA"/>
    <property type="match status" value="1"/>
</dbReference>
<keyword evidence="11 16" id="KW-0472">Membrane</keyword>
<evidence type="ECO:0000256" key="8">
    <source>
        <dbReference type="ARBA" id="ARBA00022692"/>
    </source>
</evidence>
<dbReference type="OrthoDB" id="9777147at2"/>
<keyword evidence="8 16" id="KW-0812">Transmembrane</keyword>
<evidence type="ECO:0000256" key="13">
    <source>
        <dbReference type="ARBA" id="ARBA00023264"/>
    </source>
</evidence>
<keyword evidence="6" id="KW-0444">Lipid biosynthesis</keyword>
<feature type="transmembrane region" description="Helical" evidence="16">
    <location>
        <begin position="12"/>
        <end position="36"/>
    </location>
</feature>
<feature type="transmembrane region" description="Helical" evidence="16">
    <location>
        <begin position="142"/>
        <end position="160"/>
    </location>
</feature>
<evidence type="ECO:0000256" key="7">
    <source>
        <dbReference type="ARBA" id="ARBA00022679"/>
    </source>
</evidence>
<dbReference type="InterPro" id="IPR048254">
    <property type="entry name" value="CDP_ALCOHOL_P_TRANSF_CS"/>
</dbReference>
<keyword evidence="18" id="KW-1185">Reference proteome</keyword>
<dbReference type="GO" id="GO:0012505">
    <property type="term" value="C:endomembrane system"/>
    <property type="evidence" value="ECO:0007669"/>
    <property type="project" value="UniProtKB-SubCell"/>
</dbReference>
<comment type="similarity">
    <text evidence="3 15">Belongs to the CDP-alcohol phosphatidyltransferase class-I family.</text>
</comment>
<feature type="transmembrane region" description="Helical" evidence="16">
    <location>
        <begin position="199"/>
        <end position="215"/>
    </location>
</feature>
<accession>A0A0M7BC43</accession>
<evidence type="ECO:0000256" key="16">
    <source>
        <dbReference type="SAM" id="Phobius"/>
    </source>
</evidence>
<reference evidence="17 18" key="1">
    <citation type="submission" date="2015-09" db="EMBL/GenBank/DDBJ databases">
        <authorList>
            <person name="Jackson K.R."/>
            <person name="Lunt B.L."/>
            <person name="Fisher J.N.B."/>
            <person name="Gardner A.V."/>
            <person name="Bailey M.E."/>
            <person name="Deus L.M."/>
            <person name="Earl A.S."/>
            <person name="Gibby P.D."/>
            <person name="Hartmann K.A."/>
            <person name="Liu J.E."/>
            <person name="Manci A.M."/>
            <person name="Nielsen D.A."/>
            <person name="Solomon M.B."/>
            <person name="Breakwell D.P."/>
            <person name="Burnett S.H."/>
            <person name="Grose J.H."/>
        </authorList>
    </citation>
    <scope>NUCLEOTIDE SEQUENCE [LARGE SCALE GENOMIC DNA]</scope>
    <source>
        <strain evidence="17 18">CECT 7799</strain>
    </source>
</reference>
<dbReference type="GO" id="GO:0003882">
    <property type="term" value="F:CDP-diacylglycerol-serine O-phosphatidyltransferase activity"/>
    <property type="evidence" value="ECO:0007669"/>
    <property type="project" value="UniProtKB-EC"/>
</dbReference>
<evidence type="ECO:0000256" key="2">
    <source>
        <dbReference type="ARBA" id="ARBA00004127"/>
    </source>
</evidence>
<organism evidence="17 18">
    <name type="scientific">Jannaschia seosinensis</name>
    <dbReference type="NCBI Taxonomy" id="313367"/>
    <lineage>
        <taxon>Bacteria</taxon>
        <taxon>Pseudomonadati</taxon>
        <taxon>Pseudomonadota</taxon>
        <taxon>Alphaproteobacteria</taxon>
        <taxon>Rhodobacterales</taxon>
        <taxon>Roseobacteraceae</taxon>
        <taxon>Jannaschia</taxon>
    </lineage>
</organism>
<sequence>MTDGTEKRESSLPLLSLVPNLVTMLGLCFGLTSIRFTFDDRFTFAAGLLIFAALLDGLDGLLARRLNAASPFGAELDSLSDFVCFGVAPAMLIYNFGLEGLAGLGWLAALFFAICCCLRLARFNVAAKEETNQSGSFTGVPAPAGAMLGIFPVTLWLAGFADMRQVQILVALWAVMVGALMIARFHTFSPKSMKISRDNAVYVLLAAAIVIGLMLTRIWLFHVAASLLYLGLLLWSVLRQKRAT</sequence>
<evidence type="ECO:0000256" key="3">
    <source>
        <dbReference type="ARBA" id="ARBA00010441"/>
    </source>
</evidence>
<evidence type="ECO:0000256" key="14">
    <source>
        <dbReference type="ARBA" id="ARBA00032361"/>
    </source>
</evidence>
<evidence type="ECO:0000256" key="1">
    <source>
        <dbReference type="ARBA" id="ARBA00000287"/>
    </source>
</evidence>
<dbReference type="EC" id="2.7.8.8" evidence="4"/>
<dbReference type="InterPro" id="IPR000462">
    <property type="entry name" value="CDP-OH_P_trans"/>
</dbReference>
<evidence type="ECO:0000256" key="11">
    <source>
        <dbReference type="ARBA" id="ARBA00023136"/>
    </source>
</evidence>
<evidence type="ECO:0000313" key="17">
    <source>
        <dbReference type="EMBL" id="CUH39759.1"/>
    </source>
</evidence>
<keyword evidence="13" id="KW-1208">Phospholipid metabolism</keyword>
<dbReference type="InterPro" id="IPR004533">
    <property type="entry name" value="CDP-diaglyc--ser_O-PTrfase"/>
</dbReference>
<feature type="transmembrane region" description="Helical" evidence="16">
    <location>
        <begin position="79"/>
        <end position="97"/>
    </location>
</feature>
<dbReference type="PROSITE" id="PS00379">
    <property type="entry name" value="CDP_ALCOHOL_P_TRANSF"/>
    <property type="match status" value="1"/>
</dbReference>
<dbReference type="GO" id="GO:0016020">
    <property type="term" value="C:membrane"/>
    <property type="evidence" value="ECO:0007669"/>
    <property type="project" value="InterPro"/>
</dbReference>
<feature type="transmembrane region" description="Helical" evidence="16">
    <location>
        <begin position="221"/>
        <end position="238"/>
    </location>
</feature>
<gene>
    <name evidence="17" type="ORF">JSE7799_02487</name>
</gene>
<keyword evidence="12" id="KW-0594">Phospholipid biosynthesis</keyword>
<dbReference type="GO" id="GO:0008654">
    <property type="term" value="P:phospholipid biosynthetic process"/>
    <property type="evidence" value="ECO:0007669"/>
    <property type="project" value="UniProtKB-KW"/>
</dbReference>
<dbReference type="EMBL" id="CYPR01000162">
    <property type="protein sequence ID" value="CUH39759.1"/>
    <property type="molecule type" value="Genomic_DNA"/>
</dbReference>
<keyword evidence="10" id="KW-0443">Lipid metabolism</keyword>
<evidence type="ECO:0000256" key="4">
    <source>
        <dbReference type="ARBA" id="ARBA00013174"/>
    </source>
</evidence>
<dbReference type="PANTHER" id="PTHR14269:SF61">
    <property type="entry name" value="CDP-DIACYLGLYCEROL--SERINE O-PHOSPHATIDYLTRANSFERASE"/>
    <property type="match status" value="1"/>
</dbReference>
<evidence type="ECO:0000256" key="12">
    <source>
        <dbReference type="ARBA" id="ARBA00023209"/>
    </source>
</evidence>
<comment type="subcellular location">
    <subcellularLocation>
        <location evidence="2">Endomembrane system</location>
        <topology evidence="2">Multi-pass membrane protein</topology>
    </subcellularLocation>
</comment>
<evidence type="ECO:0000256" key="6">
    <source>
        <dbReference type="ARBA" id="ARBA00022516"/>
    </source>
</evidence>
<dbReference type="STRING" id="313367.JSE7799_02487"/>
<proteinExistence type="inferred from homology"/>
<dbReference type="AlphaFoldDB" id="A0A0M7BC43"/>
<keyword evidence="9 16" id="KW-1133">Transmembrane helix</keyword>
<dbReference type="InterPro" id="IPR050324">
    <property type="entry name" value="CDP-alcohol_PTase-I"/>
</dbReference>
<evidence type="ECO:0000313" key="18">
    <source>
        <dbReference type="Proteomes" id="UP000049455"/>
    </source>
</evidence>